<evidence type="ECO:0000259" key="3">
    <source>
        <dbReference type="Pfam" id="PF24125"/>
    </source>
</evidence>
<dbReference type="SMART" id="SM00028">
    <property type="entry name" value="TPR"/>
    <property type="match status" value="10"/>
</dbReference>
<feature type="repeat" description="TPR" evidence="1">
    <location>
        <begin position="44"/>
        <end position="77"/>
    </location>
</feature>
<dbReference type="SUPFAM" id="SSF48452">
    <property type="entry name" value="TPR-like"/>
    <property type="match status" value="1"/>
</dbReference>
<dbReference type="Pfam" id="PF13428">
    <property type="entry name" value="TPR_14"/>
    <property type="match status" value="1"/>
</dbReference>
<dbReference type="SUPFAM" id="SSF54427">
    <property type="entry name" value="NTF2-like"/>
    <property type="match status" value="1"/>
</dbReference>
<dbReference type="Proteomes" id="UP000318422">
    <property type="component" value="Unassembled WGS sequence"/>
</dbReference>
<dbReference type="Pfam" id="PF24125">
    <property type="entry name" value="Cds6_C"/>
    <property type="match status" value="1"/>
</dbReference>
<keyword evidence="1" id="KW-0802">TPR repeat</keyword>
<evidence type="ECO:0000313" key="5">
    <source>
        <dbReference type="Proteomes" id="UP000318422"/>
    </source>
</evidence>
<feature type="signal peptide" evidence="2">
    <location>
        <begin position="1"/>
        <end position="25"/>
    </location>
</feature>
<feature type="repeat" description="TPR" evidence="1">
    <location>
        <begin position="352"/>
        <end position="385"/>
    </location>
</feature>
<keyword evidence="5" id="KW-1185">Reference proteome</keyword>
<accession>A0A4Y4CX96</accession>
<reference evidence="4 5" key="1">
    <citation type="submission" date="2019-06" db="EMBL/GenBank/DDBJ databases">
        <title>Whole genome shotgun sequence of Zoogloea ramigera NBRC 15342.</title>
        <authorList>
            <person name="Hosoyama A."/>
            <person name="Uohara A."/>
            <person name="Ohji S."/>
            <person name="Ichikawa N."/>
        </authorList>
    </citation>
    <scope>NUCLEOTIDE SEQUENCE [LARGE SCALE GENOMIC DNA]</scope>
    <source>
        <strain evidence="4 5">NBRC 15342</strain>
    </source>
</reference>
<dbReference type="EMBL" id="BJNV01000059">
    <property type="protein sequence ID" value="GEC96956.1"/>
    <property type="molecule type" value="Genomic_DNA"/>
</dbReference>
<feature type="repeat" description="TPR" evidence="1">
    <location>
        <begin position="181"/>
        <end position="214"/>
    </location>
</feature>
<dbReference type="InterPro" id="IPR019734">
    <property type="entry name" value="TPR_rpt"/>
</dbReference>
<sequence length="566" mass="60654">MYRTRLLPVLTLSAGLAMPALTVRADAVISGTPPTLTSQPSRPDQDGIVRGQAALRMKHFDQAERAFGEAYELNPRSVEAMLGLAAATQAQGKTRLARDWMSSAVAIAPGQANVLQAQARLLTEQGLLPDAERSYHAAIASHPGMVQLKLDLAALYIDKLGKPGQAVDLLREVVRQHPEMAAAQLGLGMALSADGKFEEASRSLEDAVRRDPGNAVAHHALGVVSLRQGQAERALVSFDKALSLRKDFANSVLARGDALQMLGRHEQAIEAYQRAARLLPQSVVPHLQRARALERMEKFAEAEAAYREGLKVGPNDPRLANNLAYLLANRRLRLDEALSLAKQAVARDPKRATYHDTLGVVLQLRGDEAGARQAFERGLALEPGNGALRQRLAQSATPIAIKTAAVQTPAPAPTPAAAVPPVAPVAAPAGVAAKPAVAPVAKAAAPAVAPAAPADAGKLVAGRLEAWRQAWEAKDSARYLAFYGSAFVPAGNKPRAAWETDRRAKLDKKGEIKVVLGAPSFKLEGEVVRVSFEQRYQSGNYSDVVNKQLEWVKDGGDWKIRREAQL</sequence>
<dbReference type="Gene3D" id="1.25.40.10">
    <property type="entry name" value="Tetratricopeptide repeat domain"/>
    <property type="match status" value="2"/>
</dbReference>
<dbReference type="Pfam" id="PF13432">
    <property type="entry name" value="TPR_16"/>
    <property type="match status" value="3"/>
</dbReference>
<feature type="chain" id="PRO_5021343027" description="Cds6 C-terminal domain-containing protein" evidence="2">
    <location>
        <begin position="26"/>
        <end position="566"/>
    </location>
</feature>
<name>A0A4Y4CX96_ZOORA</name>
<dbReference type="Pfam" id="PF14559">
    <property type="entry name" value="TPR_19"/>
    <property type="match status" value="1"/>
</dbReference>
<keyword evidence="2" id="KW-0732">Signal</keyword>
<evidence type="ECO:0000256" key="2">
    <source>
        <dbReference type="SAM" id="SignalP"/>
    </source>
</evidence>
<dbReference type="PROSITE" id="PS50005">
    <property type="entry name" value="TPR"/>
    <property type="match status" value="5"/>
</dbReference>
<feature type="domain" description="Cds6 C-terminal" evidence="3">
    <location>
        <begin position="463"/>
        <end position="563"/>
    </location>
</feature>
<dbReference type="RefSeq" id="WP_170182990.1">
    <property type="nucleotide sequence ID" value="NZ_BJNV01000059.1"/>
</dbReference>
<evidence type="ECO:0000256" key="1">
    <source>
        <dbReference type="PROSITE-ProRule" id="PRU00339"/>
    </source>
</evidence>
<dbReference type="InterPro" id="IPR056203">
    <property type="entry name" value="Cds6_C"/>
</dbReference>
<dbReference type="InterPro" id="IPR032710">
    <property type="entry name" value="NTF2-like_dom_sf"/>
</dbReference>
<dbReference type="AlphaFoldDB" id="A0A4Y4CX96"/>
<evidence type="ECO:0000313" key="4">
    <source>
        <dbReference type="EMBL" id="GEC96956.1"/>
    </source>
</evidence>
<feature type="repeat" description="TPR" evidence="1">
    <location>
        <begin position="215"/>
        <end position="248"/>
    </location>
</feature>
<proteinExistence type="predicted"/>
<dbReference type="PANTHER" id="PTHR12558">
    <property type="entry name" value="CELL DIVISION CYCLE 16,23,27"/>
    <property type="match status" value="1"/>
</dbReference>
<organism evidence="4 5">
    <name type="scientific">Zoogloea ramigera</name>
    <dbReference type="NCBI Taxonomy" id="350"/>
    <lineage>
        <taxon>Bacteria</taxon>
        <taxon>Pseudomonadati</taxon>
        <taxon>Pseudomonadota</taxon>
        <taxon>Betaproteobacteria</taxon>
        <taxon>Rhodocyclales</taxon>
        <taxon>Zoogloeaceae</taxon>
        <taxon>Zoogloea</taxon>
    </lineage>
</organism>
<protein>
    <recommendedName>
        <fullName evidence="3">Cds6 C-terminal domain-containing protein</fullName>
    </recommendedName>
</protein>
<feature type="repeat" description="TPR" evidence="1">
    <location>
        <begin position="249"/>
        <end position="282"/>
    </location>
</feature>
<comment type="caution">
    <text evidence="4">The sequence shown here is derived from an EMBL/GenBank/DDBJ whole genome shotgun (WGS) entry which is preliminary data.</text>
</comment>
<gene>
    <name evidence="4" type="ORF">ZRA01_30290</name>
</gene>
<dbReference type="InterPro" id="IPR011990">
    <property type="entry name" value="TPR-like_helical_dom_sf"/>
</dbReference>
<dbReference type="PANTHER" id="PTHR12558:SF13">
    <property type="entry name" value="CELL DIVISION CYCLE PROTEIN 27 HOMOLOG"/>
    <property type="match status" value="1"/>
</dbReference>